<accession>A0A9Q1E7S2</accession>
<proteinExistence type="predicted"/>
<dbReference type="PANTHER" id="PTHR36688">
    <property type="entry name" value="ENDO/EXONUCLEASE/PHOSPHATASE DOMAIN-CONTAINING PROTEIN"/>
    <property type="match status" value="1"/>
</dbReference>
<sequence>MFERLILNRIAPFIDEQIIPEQAGFRPGKSTTSQLINLTQHIEDGFERGQITGAVFVDLSATYDTVNHRRLLCKILEITKDTHLTELMENMLQNQRFFVELGGKCSGWRKQKNGLPQDDLCITAQATDFISIEEMLTEALSGLTTYYEENHLHANPSKTQICAFHLRSKVAKCQLNISWSGIPLTHSEHPVYLGVTLDRCLTFKTHVEKTKEKVSTCNNILRKLTNTRWGACPKTLRSTALALCFSTAEYACSAWERSTHAKKLDPVLNESCRCITGCLKSTNISNLHILAGIAPPDIRRAVASMTEQRRQATDERHALHGHVPAPSRLKSQRSFMTSTTPLDPTPSEARLAMWKKKLADHQHSTTMHIPLPKISHQEITTGQSGSV</sequence>
<dbReference type="PANTHER" id="PTHR36688:SF1">
    <property type="entry name" value="ENDONUCLEASE_EXONUCLEASE_PHOSPHATASE DOMAIN-CONTAINING PROTEIN"/>
    <property type="match status" value="1"/>
</dbReference>
<organism evidence="2 3">
    <name type="scientific">Synaphobranchus kaupii</name>
    <name type="common">Kaup's arrowtooth eel</name>
    <dbReference type="NCBI Taxonomy" id="118154"/>
    <lineage>
        <taxon>Eukaryota</taxon>
        <taxon>Metazoa</taxon>
        <taxon>Chordata</taxon>
        <taxon>Craniata</taxon>
        <taxon>Vertebrata</taxon>
        <taxon>Euteleostomi</taxon>
        <taxon>Actinopterygii</taxon>
        <taxon>Neopterygii</taxon>
        <taxon>Teleostei</taxon>
        <taxon>Anguilliformes</taxon>
        <taxon>Synaphobranchidae</taxon>
        <taxon>Synaphobranchus</taxon>
    </lineage>
</organism>
<comment type="caution">
    <text evidence="2">The sequence shown here is derived from an EMBL/GenBank/DDBJ whole genome shotgun (WGS) entry which is preliminary data.</text>
</comment>
<dbReference type="InterPro" id="IPR000477">
    <property type="entry name" value="RT_dom"/>
</dbReference>
<dbReference type="Proteomes" id="UP001152622">
    <property type="component" value="Chromosome 22"/>
</dbReference>
<evidence type="ECO:0000259" key="1">
    <source>
        <dbReference type="Pfam" id="PF00078"/>
    </source>
</evidence>
<dbReference type="SUPFAM" id="SSF56672">
    <property type="entry name" value="DNA/RNA polymerases"/>
    <property type="match status" value="1"/>
</dbReference>
<evidence type="ECO:0000313" key="2">
    <source>
        <dbReference type="EMBL" id="KAJ8333798.1"/>
    </source>
</evidence>
<dbReference type="OrthoDB" id="8939918at2759"/>
<dbReference type="EMBL" id="JAINUF010000022">
    <property type="protein sequence ID" value="KAJ8333798.1"/>
    <property type="molecule type" value="Genomic_DNA"/>
</dbReference>
<protein>
    <recommendedName>
        <fullName evidence="1">Reverse transcriptase domain-containing protein</fullName>
    </recommendedName>
</protein>
<keyword evidence="3" id="KW-1185">Reference proteome</keyword>
<feature type="domain" description="Reverse transcriptase" evidence="1">
    <location>
        <begin position="2"/>
        <end position="117"/>
    </location>
</feature>
<reference evidence="2" key="1">
    <citation type="journal article" date="2023" name="Science">
        <title>Genome structures resolve the early diversification of teleost fishes.</title>
        <authorList>
            <person name="Parey E."/>
            <person name="Louis A."/>
            <person name="Montfort J."/>
            <person name="Bouchez O."/>
            <person name="Roques C."/>
            <person name="Iampietro C."/>
            <person name="Lluch J."/>
            <person name="Castinel A."/>
            <person name="Donnadieu C."/>
            <person name="Desvignes T."/>
            <person name="Floi Bucao C."/>
            <person name="Jouanno E."/>
            <person name="Wen M."/>
            <person name="Mejri S."/>
            <person name="Dirks R."/>
            <person name="Jansen H."/>
            <person name="Henkel C."/>
            <person name="Chen W.J."/>
            <person name="Zahm M."/>
            <person name="Cabau C."/>
            <person name="Klopp C."/>
            <person name="Thompson A.W."/>
            <person name="Robinson-Rechavi M."/>
            <person name="Braasch I."/>
            <person name="Lecointre G."/>
            <person name="Bobe J."/>
            <person name="Postlethwait J.H."/>
            <person name="Berthelot C."/>
            <person name="Roest Crollius H."/>
            <person name="Guiguen Y."/>
        </authorList>
    </citation>
    <scope>NUCLEOTIDE SEQUENCE</scope>
    <source>
        <strain evidence="2">WJC10195</strain>
    </source>
</reference>
<dbReference type="AlphaFoldDB" id="A0A9Q1E7S2"/>
<evidence type="ECO:0000313" key="3">
    <source>
        <dbReference type="Proteomes" id="UP001152622"/>
    </source>
</evidence>
<name>A0A9Q1E7S2_SYNKA</name>
<gene>
    <name evidence="2" type="ORF">SKAU_G00411170</name>
</gene>
<dbReference type="InterPro" id="IPR043502">
    <property type="entry name" value="DNA/RNA_pol_sf"/>
</dbReference>
<dbReference type="InterPro" id="IPR052560">
    <property type="entry name" value="RdDP_mobile_element"/>
</dbReference>
<dbReference type="Pfam" id="PF00078">
    <property type="entry name" value="RVT_1"/>
    <property type="match status" value="1"/>
</dbReference>